<name>A0A3B9INU5_9PROT</name>
<feature type="non-terminal residue" evidence="2">
    <location>
        <position position="1"/>
    </location>
</feature>
<gene>
    <name evidence="2" type="ORF">DCK97_16385</name>
</gene>
<feature type="domain" description="Peptidase M20 dimerisation" evidence="1">
    <location>
        <begin position="29"/>
        <end position="72"/>
    </location>
</feature>
<feature type="non-terminal residue" evidence="2">
    <location>
        <position position="79"/>
    </location>
</feature>
<comment type="caution">
    <text evidence="2">The sequence shown here is derived from an EMBL/GenBank/DDBJ whole genome shotgun (WGS) entry which is preliminary data.</text>
</comment>
<dbReference type="Gene3D" id="3.30.70.360">
    <property type="match status" value="1"/>
</dbReference>
<accession>A0A3B9INU5</accession>
<dbReference type="Proteomes" id="UP000257706">
    <property type="component" value="Unassembled WGS sequence"/>
</dbReference>
<sequence length="79" mass="8387">GPPLILERRKTRPDFAICSGGSYAVGTRQNGCLHLEVTVEGRSAHAARPESGADAIEAALRIMQAVYELRDRLAADGGP</sequence>
<dbReference type="AlphaFoldDB" id="A0A3B9INU5"/>
<dbReference type="InterPro" id="IPR036264">
    <property type="entry name" value="Bact_exopeptidase_dim_dom"/>
</dbReference>
<protein>
    <submittedName>
        <fullName evidence="2">Peptidase M20</fullName>
    </submittedName>
</protein>
<dbReference type="GO" id="GO:0016787">
    <property type="term" value="F:hydrolase activity"/>
    <property type="evidence" value="ECO:0007669"/>
    <property type="project" value="UniProtKB-KW"/>
</dbReference>
<organism evidence="2 3">
    <name type="scientific">Tistrella mobilis</name>
    <dbReference type="NCBI Taxonomy" id="171437"/>
    <lineage>
        <taxon>Bacteria</taxon>
        <taxon>Pseudomonadati</taxon>
        <taxon>Pseudomonadota</taxon>
        <taxon>Alphaproteobacteria</taxon>
        <taxon>Geminicoccales</taxon>
        <taxon>Geminicoccaceae</taxon>
        <taxon>Tistrella</taxon>
    </lineage>
</organism>
<dbReference type="EMBL" id="DMAI01000268">
    <property type="protein sequence ID" value="HAE48997.1"/>
    <property type="molecule type" value="Genomic_DNA"/>
</dbReference>
<reference evidence="2 3" key="1">
    <citation type="journal article" date="2018" name="Nat. Biotechnol.">
        <title>A standardized bacterial taxonomy based on genome phylogeny substantially revises the tree of life.</title>
        <authorList>
            <person name="Parks D.H."/>
            <person name="Chuvochina M."/>
            <person name="Waite D.W."/>
            <person name="Rinke C."/>
            <person name="Skarshewski A."/>
            <person name="Chaumeil P.A."/>
            <person name="Hugenholtz P."/>
        </authorList>
    </citation>
    <scope>NUCLEOTIDE SEQUENCE [LARGE SCALE GENOMIC DNA]</scope>
    <source>
        <strain evidence="2">UBA8739</strain>
    </source>
</reference>
<proteinExistence type="predicted"/>
<dbReference type="InterPro" id="IPR011650">
    <property type="entry name" value="Peptidase_M20_dimer"/>
</dbReference>
<evidence type="ECO:0000313" key="2">
    <source>
        <dbReference type="EMBL" id="HAE48997.1"/>
    </source>
</evidence>
<dbReference type="Pfam" id="PF07687">
    <property type="entry name" value="M20_dimer"/>
    <property type="match status" value="1"/>
</dbReference>
<dbReference type="SUPFAM" id="SSF55031">
    <property type="entry name" value="Bacterial exopeptidase dimerisation domain"/>
    <property type="match status" value="1"/>
</dbReference>
<evidence type="ECO:0000313" key="3">
    <source>
        <dbReference type="Proteomes" id="UP000257706"/>
    </source>
</evidence>
<evidence type="ECO:0000259" key="1">
    <source>
        <dbReference type="Pfam" id="PF07687"/>
    </source>
</evidence>